<dbReference type="EMBL" id="JACIIG010000020">
    <property type="protein sequence ID" value="MBB4571138.1"/>
    <property type="molecule type" value="Genomic_DNA"/>
</dbReference>
<protein>
    <submittedName>
        <fullName evidence="1">Uncharacterized protein</fullName>
    </submittedName>
</protein>
<reference evidence="1 2" key="1">
    <citation type="submission" date="2020-08" db="EMBL/GenBank/DDBJ databases">
        <title>Genomic Encyclopedia of Type Strains, Phase IV (KMG-V): Genome sequencing to study the core and pangenomes of soil and plant-associated prokaryotes.</title>
        <authorList>
            <person name="Whitman W."/>
        </authorList>
    </citation>
    <scope>NUCLEOTIDE SEQUENCE [LARGE SCALE GENOMIC DNA]</scope>
    <source>
        <strain evidence="1 2">SEMIA 492</strain>
    </source>
</reference>
<evidence type="ECO:0000313" key="1">
    <source>
        <dbReference type="EMBL" id="MBB4571138.1"/>
    </source>
</evidence>
<dbReference type="AlphaFoldDB" id="A0A7W6ZZP8"/>
<name>A0A7W6ZZP8_9HYPH</name>
<proteinExistence type="predicted"/>
<accession>A0A7W6ZZP8</accession>
<gene>
    <name evidence="1" type="ORF">GGE60_005296</name>
</gene>
<comment type="caution">
    <text evidence="1">The sequence shown here is derived from an EMBL/GenBank/DDBJ whole genome shotgun (WGS) entry which is preliminary data.</text>
</comment>
<dbReference type="RefSeq" id="WP_028754890.1">
    <property type="nucleotide sequence ID" value="NZ_JACIIG010000020.1"/>
</dbReference>
<organism evidence="1 2">
    <name type="scientific">Rhizobium leucaenae</name>
    <dbReference type="NCBI Taxonomy" id="29450"/>
    <lineage>
        <taxon>Bacteria</taxon>
        <taxon>Pseudomonadati</taxon>
        <taxon>Pseudomonadota</taxon>
        <taxon>Alphaproteobacteria</taxon>
        <taxon>Hyphomicrobiales</taxon>
        <taxon>Rhizobiaceae</taxon>
        <taxon>Rhizobium/Agrobacterium group</taxon>
        <taxon>Rhizobium</taxon>
    </lineage>
</organism>
<dbReference type="GeneID" id="32531354"/>
<sequence length="179" mass="19866">MKNLMVGMIFAVAGTSFIYSISESYARAEDWGCKVILCLSNPGGPTQYAECRPPISRLWQELAKGRSFPTCSGIGFQATQPGYEPYYCNDGYKLTTGFGGRGEEATCVSAILQKVDERFCSSDKNSASDNHGLVISARWKRDGRHAECVGYPTLKPLRRTQPHYVDVIIDGVSSQRVWY</sequence>
<evidence type="ECO:0000313" key="2">
    <source>
        <dbReference type="Proteomes" id="UP000543836"/>
    </source>
</evidence>
<keyword evidence="2" id="KW-1185">Reference proteome</keyword>
<dbReference type="Proteomes" id="UP000543836">
    <property type="component" value="Unassembled WGS sequence"/>
</dbReference>